<feature type="transmembrane region" description="Helical" evidence="1">
    <location>
        <begin position="181"/>
        <end position="208"/>
    </location>
</feature>
<keyword evidence="1" id="KW-0472">Membrane</keyword>
<feature type="transmembrane region" description="Helical" evidence="1">
    <location>
        <begin position="7"/>
        <end position="28"/>
    </location>
</feature>
<accession>A0ABT8GFI5</accession>
<evidence type="ECO:0000313" key="2">
    <source>
        <dbReference type="EMBL" id="MDN4480197.1"/>
    </source>
</evidence>
<evidence type="ECO:0000256" key="1">
    <source>
        <dbReference type="SAM" id="Phobius"/>
    </source>
</evidence>
<gene>
    <name evidence="2" type="ORF">QQX02_04580</name>
</gene>
<keyword evidence="3" id="KW-1185">Reference proteome</keyword>
<dbReference type="RefSeq" id="WP_301141551.1">
    <property type="nucleotide sequence ID" value="NZ_JAUHQA010000001.1"/>
</dbReference>
<organism evidence="2 3">
    <name type="scientific">Demequina muriae</name>
    <dbReference type="NCBI Taxonomy" id="3051664"/>
    <lineage>
        <taxon>Bacteria</taxon>
        <taxon>Bacillati</taxon>
        <taxon>Actinomycetota</taxon>
        <taxon>Actinomycetes</taxon>
        <taxon>Micrococcales</taxon>
        <taxon>Demequinaceae</taxon>
        <taxon>Demequina</taxon>
    </lineage>
</organism>
<comment type="caution">
    <text evidence="2">The sequence shown here is derived from an EMBL/GenBank/DDBJ whole genome shotgun (WGS) entry which is preliminary data.</text>
</comment>
<proteinExistence type="predicted"/>
<name>A0ABT8GFI5_9MICO</name>
<reference evidence="2" key="1">
    <citation type="submission" date="2023-06" db="EMBL/GenBank/DDBJ databases">
        <title>Egi l300058.</title>
        <authorList>
            <person name="Gao L."/>
            <person name="Fang B.-Z."/>
            <person name="Li W.-J."/>
        </authorList>
    </citation>
    <scope>NUCLEOTIDE SEQUENCE</scope>
    <source>
        <strain evidence="2">EGI L300058</strain>
    </source>
</reference>
<keyword evidence="1" id="KW-1133">Transmembrane helix</keyword>
<dbReference type="EMBL" id="JAUHQA010000001">
    <property type="protein sequence ID" value="MDN4480197.1"/>
    <property type="molecule type" value="Genomic_DNA"/>
</dbReference>
<protein>
    <submittedName>
        <fullName evidence="2">Uncharacterized protein</fullName>
    </submittedName>
</protein>
<sequence length="232" mass="24501">MTARLKLLGIILAIIGIGFIGVGAFAALQVKAGNDSLQAFSAAQNVTLTYNEDGVLVDRGEVEGAEAIKSLVEDDWGYSLKGYEMDPDNPLVNTGSEYMYQMGLVAYHTLYGTTEVVLEEDVEYNGETFAAGTYEVPTDGRYWADFDRMHPLEGAAREQVWTPTAHALIGELGVGSVTANVLVLGLGTAAIAAGLGLTLILTGLGLVWATRADKVVATDAADAKAAREPVTV</sequence>
<dbReference type="Proteomes" id="UP001172708">
    <property type="component" value="Unassembled WGS sequence"/>
</dbReference>
<evidence type="ECO:0000313" key="3">
    <source>
        <dbReference type="Proteomes" id="UP001172708"/>
    </source>
</evidence>
<keyword evidence="1" id="KW-0812">Transmembrane</keyword>